<keyword evidence="6" id="KW-0067">ATP-binding</keyword>
<feature type="domain" description="Carbohydrate kinase FGGY N-terminal" evidence="8">
    <location>
        <begin position="11"/>
        <end position="256"/>
    </location>
</feature>
<evidence type="ECO:0000256" key="4">
    <source>
        <dbReference type="ARBA" id="ARBA00022741"/>
    </source>
</evidence>
<keyword evidence="7" id="KW-0684">Rhamnose metabolism</keyword>
<evidence type="ECO:0000259" key="8">
    <source>
        <dbReference type="Pfam" id="PF00370"/>
    </source>
</evidence>
<dbReference type="InterPro" id="IPR050406">
    <property type="entry name" value="FGGY_Carb_Kinase"/>
</dbReference>
<dbReference type="PANTHER" id="PTHR43095">
    <property type="entry name" value="SUGAR KINASE"/>
    <property type="match status" value="1"/>
</dbReference>
<dbReference type="InterPro" id="IPR018484">
    <property type="entry name" value="FGGY_N"/>
</dbReference>
<sequence>MSRPQSVTVAAADLGASSGRVMLARVGRDVLELTEVHRFPNEPIQLGGTLHWDVLALYRGVLDGLRAAGRAARAGGTPRQGLDGIGIDSWAVDYGLLDATGALIGNPISYRDRRTEGVMERVHEQLGVARLYTITGLQNLPFNTIYQLAAAHGTPAAAAARRMLLLPDLLAYWLTGRQGTELTNASTTGLLDARSGTWSTELIAALGWDQQLFAPLRRPGDTIGPLTVDVAAHTGLDPTVPVLAVGSHDTASAVVGVPAGDERFAYISCGTWSLVGLELSEPVLTEASRKAGFTNEAGLDGTVRYLRNVMGQWLLQESMRTWQAHGEPADLAALLAEAAAQPGFVSVVDPDDPVFLPPGDMPARVADYCRRIGQPVPASRAAMVRCILESLALAHARAVRQAQDLAGHPVDVVHLVGGGSRNELLCQLTADACGLPVTAGPVEATALGNALVQARALGAITGELRDLRTLLHRHVTPRRYLPRSGQSATAWAGLAARLAG</sequence>
<reference evidence="10 11" key="1">
    <citation type="submission" date="2021-01" db="EMBL/GenBank/DDBJ databases">
        <title>Whole genome shotgun sequence of Catellatospora citrea NBRC 14495.</title>
        <authorList>
            <person name="Komaki H."/>
            <person name="Tamura T."/>
        </authorList>
    </citation>
    <scope>NUCLEOTIDE SEQUENCE [LARGE SCALE GENOMIC DNA]</scope>
    <source>
        <strain evidence="10 11">NBRC 14495</strain>
    </source>
</reference>
<evidence type="ECO:0000256" key="3">
    <source>
        <dbReference type="ARBA" id="ARBA00022679"/>
    </source>
</evidence>
<organism evidence="10 11">
    <name type="scientific">Catellatospora citrea</name>
    <dbReference type="NCBI Taxonomy" id="53366"/>
    <lineage>
        <taxon>Bacteria</taxon>
        <taxon>Bacillati</taxon>
        <taxon>Actinomycetota</taxon>
        <taxon>Actinomycetes</taxon>
        <taxon>Micromonosporales</taxon>
        <taxon>Micromonosporaceae</taxon>
        <taxon>Catellatospora</taxon>
    </lineage>
</organism>
<keyword evidence="5 10" id="KW-0418">Kinase</keyword>
<dbReference type="AlphaFoldDB" id="A0A8J3KPE0"/>
<dbReference type="InterPro" id="IPR013449">
    <property type="entry name" value="Rhamnulokinase"/>
</dbReference>
<keyword evidence="2" id="KW-0119">Carbohydrate metabolism</keyword>
<dbReference type="SUPFAM" id="SSF53067">
    <property type="entry name" value="Actin-like ATPase domain"/>
    <property type="match status" value="2"/>
</dbReference>
<dbReference type="PANTHER" id="PTHR43095:SF5">
    <property type="entry name" value="XYLULOSE KINASE"/>
    <property type="match status" value="1"/>
</dbReference>
<dbReference type="RefSeq" id="WP_120320354.1">
    <property type="nucleotide sequence ID" value="NZ_BONH01000017.1"/>
</dbReference>
<gene>
    <name evidence="10" type="ORF">Cci01nite_40430</name>
</gene>
<dbReference type="GO" id="GO:0008993">
    <property type="term" value="F:rhamnulokinase activity"/>
    <property type="evidence" value="ECO:0007669"/>
    <property type="project" value="InterPro"/>
</dbReference>
<keyword evidence="2" id="KW-0859">Xylose metabolism</keyword>
<dbReference type="InterPro" id="IPR043129">
    <property type="entry name" value="ATPase_NBD"/>
</dbReference>
<dbReference type="GO" id="GO:0005524">
    <property type="term" value="F:ATP binding"/>
    <property type="evidence" value="ECO:0007669"/>
    <property type="project" value="UniProtKB-KW"/>
</dbReference>
<dbReference type="CDD" id="cd07771">
    <property type="entry name" value="ASKHA_NBD_FGGY_RhaB-like"/>
    <property type="match status" value="1"/>
</dbReference>
<feature type="domain" description="Carbohydrate kinase FGGY C-terminal" evidence="9">
    <location>
        <begin position="265"/>
        <end position="456"/>
    </location>
</feature>
<evidence type="ECO:0000256" key="5">
    <source>
        <dbReference type="ARBA" id="ARBA00022777"/>
    </source>
</evidence>
<evidence type="ECO:0000313" key="10">
    <source>
        <dbReference type="EMBL" id="GIF98949.1"/>
    </source>
</evidence>
<evidence type="ECO:0000313" key="11">
    <source>
        <dbReference type="Proteomes" id="UP000659904"/>
    </source>
</evidence>
<comment type="similarity">
    <text evidence="1">Belongs to the FGGY kinase family.</text>
</comment>
<dbReference type="Gene3D" id="3.30.420.40">
    <property type="match status" value="2"/>
</dbReference>
<dbReference type="Proteomes" id="UP000659904">
    <property type="component" value="Unassembled WGS sequence"/>
</dbReference>
<proteinExistence type="inferred from homology"/>
<evidence type="ECO:0000259" key="9">
    <source>
        <dbReference type="Pfam" id="PF02782"/>
    </source>
</evidence>
<keyword evidence="4" id="KW-0547">Nucleotide-binding</keyword>
<dbReference type="InterPro" id="IPR018485">
    <property type="entry name" value="FGGY_C"/>
</dbReference>
<dbReference type="GO" id="GO:0042732">
    <property type="term" value="P:D-xylose metabolic process"/>
    <property type="evidence" value="ECO:0007669"/>
    <property type="project" value="UniProtKB-KW"/>
</dbReference>
<keyword evidence="3" id="KW-0808">Transferase</keyword>
<dbReference type="Pfam" id="PF00370">
    <property type="entry name" value="FGGY_N"/>
    <property type="match status" value="1"/>
</dbReference>
<dbReference type="EMBL" id="BONH01000017">
    <property type="protein sequence ID" value="GIF98949.1"/>
    <property type="molecule type" value="Genomic_DNA"/>
</dbReference>
<name>A0A8J3KPE0_9ACTN</name>
<dbReference type="GO" id="GO:0019301">
    <property type="term" value="P:rhamnose catabolic process"/>
    <property type="evidence" value="ECO:0007669"/>
    <property type="project" value="InterPro"/>
</dbReference>
<accession>A0A8J3KPE0</accession>
<evidence type="ECO:0000256" key="6">
    <source>
        <dbReference type="ARBA" id="ARBA00022840"/>
    </source>
</evidence>
<evidence type="ECO:0000256" key="7">
    <source>
        <dbReference type="ARBA" id="ARBA00023308"/>
    </source>
</evidence>
<evidence type="ECO:0000256" key="1">
    <source>
        <dbReference type="ARBA" id="ARBA00009156"/>
    </source>
</evidence>
<evidence type="ECO:0000256" key="2">
    <source>
        <dbReference type="ARBA" id="ARBA00022629"/>
    </source>
</evidence>
<comment type="caution">
    <text evidence="10">The sequence shown here is derived from an EMBL/GenBank/DDBJ whole genome shotgun (WGS) entry which is preliminary data.</text>
</comment>
<keyword evidence="11" id="KW-1185">Reference proteome</keyword>
<dbReference type="Pfam" id="PF02782">
    <property type="entry name" value="FGGY_C"/>
    <property type="match status" value="1"/>
</dbReference>
<protein>
    <submittedName>
        <fullName evidence="10">Carbohydrate kinase</fullName>
    </submittedName>
</protein>